<gene>
    <name evidence="1" type="ORF">ACG0Z6_11715</name>
</gene>
<dbReference type="RefSeq" id="WP_394461581.1">
    <property type="nucleotide sequence ID" value="NZ_JBIGHZ010000004.1"/>
</dbReference>
<dbReference type="PANTHER" id="PTHR32305:SF15">
    <property type="entry name" value="PROTEIN RHSA-RELATED"/>
    <property type="match status" value="1"/>
</dbReference>
<name>A0ABW7FX26_9BURK</name>
<protein>
    <submittedName>
        <fullName evidence="1">RHS repeat-associated core domain-containing protein</fullName>
    </submittedName>
</protein>
<dbReference type="InterPro" id="IPR022385">
    <property type="entry name" value="Rhs_assc_core"/>
</dbReference>
<evidence type="ECO:0000313" key="2">
    <source>
        <dbReference type="Proteomes" id="UP001606099"/>
    </source>
</evidence>
<organism evidence="1 2">
    <name type="scientific">Roseateles rivi</name>
    <dbReference type="NCBI Taxonomy" id="3299028"/>
    <lineage>
        <taxon>Bacteria</taxon>
        <taxon>Pseudomonadati</taxon>
        <taxon>Pseudomonadota</taxon>
        <taxon>Betaproteobacteria</taxon>
        <taxon>Burkholderiales</taxon>
        <taxon>Sphaerotilaceae</taxon>
        <taxon>Roseateles</taxon>
    </lineage>
</organism>
<accession>A0ABW7FX26</accession>
<sequence length="220" mass="23710">MNLNAPPSGKHRAANHAMRWRGGGADAFGASTPNDNLRFPGQVFDAETGWHYNVNCDYRPGAGRYGQSDPIDWVGGGVNTYAYVDSNPLSYADPDGQQPIPMPPPVLPPPVIPRPDLPPGSNYTPMPRPDVGALCRIAPLACATVMVSKAGASACEPSPADCQKEWLEAENICFEWIQELKSSRNTARRRKQLLDLTGGSMGACKMGQVSQACGDNKVKW</sequence>
<evidence type="ECO:0000313" key="1">
    <source>
        <dbReference type="EMBL" id="MFG6448901.1"/>
    </source>
</evidence>
<dbReference type="Proteomes" id="UP001606099">
    <property type="component" value="Unassembled WGS sequence"/>
</dbReference>
<reference evidence="1 2" key="1">
    <citation type="submission" date="2024-08" db="EMBL/GenBank/DDBJ databases">
        <authorList>
            <person name="Lu H."/>
        </authorList>
    </citation>
    <scope>NUCLEOTIDE SEQUENCE [LARGE SCALE GENOMIC DNA]</scope>
    <source>
        <strain evidence="1 2">BYS180W</strain>
    </source>
</reference>
<proteinExistence type="predicted"/>
<dbReference type="InterPro" id="IPR050708">
    <property type="entry name" value="T6SS_VgrG/RHS"/>
</dbReference>
<keyword evidence="2" id="KW-1185">Reference proteome</keyword>
<dbReference type="NCBIfam" id="TIGR03696">
    <property type="entry name" value="Rhs_assc_core"/>
    <property type="match status" value="1"/>
</dbReference>
<dbReference type="Gene3D" id="2.180.10.10">
    <property type="entry name" value="RHS repeat-associated core"/>
    <property type="match status" value="1"/>
</dbReference>
<comment type="caution">
    <text evidence="1">The sequence shown here is derived from an EMBL/GenBank/DDBJ whole genome shotgun (WGS) entry which is preliminary data.</text>
</comment>
<dbReference type="EMBL" id="JBIGHZ010000004">
    <property type="protein sequence ID" value="MFG6448901.1"/>
    <property type="molecule type" value="Genomic_DNA"/>
</dbReference>
<dbReference type="PANTHER" id="PTHR32305">
    <property type="match status" value="1"/>
</dbReference>